<organism evidence="2 3">
    <name type="scientific">Clostridium bornimense</name>
    <dbReference type="NCBI Taxonomy" id="1216932"/>
    <lineage>
        <taxon>Bacteria</taxon>
        <taxon>Bacillati</taxon>
        <taxon>Bacillota</taxon>
        <taxon>Clostridia</taxon>
        <taxon>Eubacteriales</taxon>
        <taxon>Clostridiaceae</taxon>
        <taxon>Clostridium</taxon>
    </lineage>
</organism>
<dbReference type="InterPro" id="IPR012454">
    <property type="entry name" value="DUF1659"/>
</dbReference>
<gene>
    <name evidence="2" type="ORF">CM240_2060</name>
</gene>
<dbReference type="AlphaFoldDB" id="W6RXN5"/>
<reference evidence="2 3" key="1">
    <citation type="submission" date="2013-11" db="EMBL/GenBank/DDBJ databases">
        <title>Complete genome sequence of Clostridum sp. M2/40.</title>
        <authorList>
            <person name="Wibberg D."/>
            <person name="Puehler A."/>
            <person name="Schlueter A."/>
        </authorList>
    </citation>
    <scope>NUCLEOTIDE SEQUENCE [LARGE SCALE GENOMIC DNA]</scope>
    <source>
        <strain evidence="3">M2/40</strain>
    </source>
</reference>
<evidence type="ECO:0000259" key="1">
    <source>
        <dbReference type="Pfam" id="PF07872"/>
    </source>
</evidence>
<dbReference type="PATRIC" id="fig|1216932.3.peg.2061"/>
<dbReference type="STRING" id="1216932.CM240_2060"/>
<dbReference type="RefSeq" id="WP_044038953.1">
    <property type="nucleotide sequence ID" value="NZ_HG917868.1"/>
</dbReference>
<evidence type="ECO:0000313" key="2">
    <source>
        <dbReference type="EMBL" id="CDM69218.1"/>
    </source>
</evidence>
<evidence type="ECO:0000313" key="3">
    <source>
        <dbReference type="Proteomes" id="UP000019426"/>
    </source>
</evidence>
<name>W6RXN5_9CLOT</name>
<dbReference type="Proteomes" id="UP000019426">
    <property type="component" value="Chromosome M2/40_rep1"/>
</dbReference>
<proteinExistence type="predicted"/>
<accession>W6RXN5</accession>
<dbReference type="Pfam" id="PF07872">
    <property type="entry name" value="DUF1659"/>
    <property type="match status" value="1"/>
</dbReference>
<dbReference type="HOGENOM" id="CLU_2732835_0_0_9"/>
<dbReference type="KEGG" id="clt:CM240_2060"/>
<protein>
    <recommendedName>
        <fullName evidence="1">DUF1659 domain-containing protein</fullName>
    </recommendedName>
</protein>
<sequence length="71" mass="7615">MASTIQTNKTIQLSFITTDENGNEATSKVSLPNLKLDANLDDVATIVDSYAELKEGSLSKTAIVDESLLVK</sequence>
<feature type="domain" description="DUF1659" evidence="1">
    <location>
        <begin position="3"/>
        <end position="70"/>
    </location>
</feature>
<dbReference type="EMBL" id="HG917868">
    <property type="protein sequence ID" value="CDM69218.1"/>
    <property type="molecule type" value="Genomic_DNA"/>
</dbReference>
<keyword evidence="3" id="KW-1185">Reference proteome</keyword>